<dbReference type="Gene3D" id="3.40.50.2000">
    <property type="entry name" value="Glycogen Phosphorylase B"/>
    <property type="match status" value="2"/>
</dbReference>
<reference evidence="1 2" key="1">
    <citation type="submission" date="2019-07" db="EMBL/GenBank/DDBJ databases">
        <title>Genome sequencing of lignin-degrading bacterial isolates.</title>
        <authorList>
            <person name="Gladden J."/>
        </authorList>
    </citation>
    <scope>NUCLEOTIDE SEQUENCE [LARGE SCALE GENOMIC DNA]</scope>
    <source>
        <strain evidence="1 2">J19</strain>
    </source>
</reference>
<dbReference type="EMBL" id="VLJS01000069">
    <property type="protein sequence ID" value="TWH09309.1"/>
    <property type="molecule type" value="Genomic_DNA"/>
</dbReference>
<protein>
    <submittedName>
        <fullName evidence="1">Glycosyltransferase involved in cell wall biosynthesis</fullName>
    </submittedName>
</protein>
<comment type="caution">
    <text evidence="1">The sequence shown here is derived from an EMBL/GenBank/DDBJ whole genome shotgun (WGS) entry which is preliminary data.</text>
</comment>
<dbReference type="SUPFAM" id="SSF53756">
    <property type="entry name" value="UDP-Glycosyltransferase/glycogen phosphorylase"/>
    <property type="match status" value="1"/>
</dbReference>
<dbReference type="Pfam" id="PF13692">
    <property type="entry name" value="Glyco_trans_1_4"/>
    <property type="match status" value="1"/>
</dbReference>
<sequence>MKLFVVRDSNFTLREGKPASNLLHYDAYAKRYLQVFDGVTLVGRLFPREDLSALPVTGENVDFSAFPAYQGPKEFVRCLPGIVRSMRRGLDRSAAYILRIPATIPSIYALCLWIRRIPFAVEVCADPYDGYSGRSLSGNRLAWFWQWLFVTLTRWQCKRASVTAYVTSHALQRRYPPSPSRPTFSFTSLDLDDAAFVPSPRQVRPVGDRLVMIGNMQKSLKGHDVLLQAMALLHHRGHKVRATLIGFGESLPKFQKMAHELGLSDYVIFTGKLASGSPIHRILDEADIFVLPSRQEGLPRALLEAMARGLPAIASDVGGTSELLEPHALVSPDNPVQLADRLEQFMLDPELRQLEASKNLQIARRYHIDLVNQSRVAFFRAVREATEQRLQKG</sequence>
<proteinExistence type="predicted"/>
<gene>
    <name evidence="1" type="ORF">L613_000400000300</name>
</gene>
<evidence type="ECO:0000313" key="2">
    <source>
        <dbReference type="Proteomes" id="UP000321583"/>
    </source>
</evidence>
<organism evidence="1 2">
    <name type="scientific">Pseudoxanthomonas taiwanensis J19</name>
    <dbReference type="NCBI Taxonomy" id="935569"/>
    <lineage>
        <taxon>Bacteria</taxon>
        <taxon>Pseudomonadati</taxon>
        <taxon>Pseudomonadota</taxon>
        <taxon>Gammaproteobacteria</taxon>
        <taxon>Lysobacterales</taxon>
        <taxon>Lysobacteraceae</taxon>
        <taxon>Pseudoxanthomonas</taxon>
    </lineage>
</organism>
<dbReference type="AlphaFoldDB" id="A0A562DI29"/>
<evidence type="ECO:0000313" key="1">
    <source>
        <dbReference type="EMBL" id="TWH09309.1"/>
    </source>
</evidence>
<name>A0A562DI29_9GAMM</name>
<dbReference type="GO" id="GO:0016740">
    <property type="term" value="F:transferase activity"/>
    <property type="evidence" value="ECO:0007669"/>
    <property type="project" value="UniProtKB-KW"/>
</dbReference>
<keyword evidence="1" id="KW-0808">Transferase</keyword>
<accession>A0A562DI29</accession>
<keyword evidence="2" id="KW-1185">Reference proteome</keyword>
<dbReference type="OrthoDB" id="5290958at2"/>
<dbReference type="Proteomes" id="UP000321583">
    <property type="component" value="Unassembled WGS sequence"/>
</dbReference>
<dbReference type="PANTHER" id="PTHR12526">
    <property type="entry name" value="GLYCOSYLTRANSFERASE"/>
    <property type="match status" value="1"/>
</dbReference>